<accession>A0A2H6K7U9</accession>
<evidence type="ECO:0000313" key="1">
    <source>
        <dbReference type="EMBL" id="GBE59071.1"/>
    </source>
</evidence>
<dbReference type="VEuPathDB" id="PiroplasmaDB:BOVATA_005640"/>
<dbReference type="Proteomes" id="UP000236319">
    <property type="component" value="Unassembled WGS sequence"/>
</dbReference>
<dbReference type="AlphaFoldDB" id="A0A2H6K7U9"/>
<sequence>MVGDTGERQLLHGAVVVELLEALHEVLRERVPEHRVDVDAGGVVKDPLVVERGLGREPVPGVVGEAPRDKVDGTLGDLLPVVRDEVDDAALNVVENGGVVIAVEGRIAHQHDEHDHAGAPHVAALVVVAD</sequence>
<dbReference type="RefSeq" id="XP_028865314.1">
    <property type="nucleotide sequence ID" value="XM_029009481.1"/>
</dbReference>
<gene>
    <name evidence="1" type="ORF">BOVATA_005640</name>
</gene>
<dbReference type="EMBL" id="BDSA01000001">
    <property type="protein sequence ID" value="GBE59071.1"/>
    <property type="molecule type" value="Genomic_DNA"/>
</dbReference>
<name>A0A2H6K7U9_9APIC</name>
<reference evidence="1 2" key="1">
    <citation type="journal article" date="2017" name="BMC Genomics">
        <title>Whole-genome assembly of Babesia ovata and comparative genomics between closely related pathogens.</title>
        <authorList>
            <person name="Yamagishi J."/>
            <person name="Asada M."/>
            <person name="Hakimi H."/>
            <person name="Tanaka T.Q."/>
            <person name="Sugimoto C."/>
            <person name="Kawazu S."/>
        </authorList>
    </citation>
    <scope>NUCLEOTIDE SEQUENCE [LARGE SCALE GENOMIC DNA]</scope>
    <source>
        <strain evidence="1 2">Miyake</strain>
    </source>
</reference>
<evidence type="ECO:0000313" key="2">
    <source>
        <dbReference type="Proteomes" id="UP000236319"/>
    </source>
</evidence>
<keyword evidence="1" id="KW-0413">Isomerase</keyword>
<protein>
    <submittedName>
        <fullName evidence="1">Peptidyl-prolyl cis-trans isomerase, putative</fullName>
    </submittedName>
</protein>
<keyword evidence="2" id="KW-1185">Reference proteome</keyword>
<organism evidence="1 2">
    <name type="scientific">Babesia ovata</name>
    <dbReference type="NCBI Taxonomy" id="189622"/>
    <lineage>
        <taxon>Eukaryota</taxon>
        <taxon>Sar</taxon>
        <taxon>Alveolata</taxon>
        <taxon>Apicomplexa</taxon>
        <taxon>Aconoidasida</taxon>
        <taxon>Piroplasmida</taxon>
        <taxon>Babesiidae</taxon>
        <taxon>Babesia</taxon>
    </lineage>
</organism>
<comment type="caution">
    <text evidence="1">The sequence shown here is derived from an EMBL/GenBank/DDBJ whole genome shotgun (WGS) entry which is preliminary data.</text>
</comment>
<dbReference type="GO" id="GO:0016853">
    <property type="term" value="F:isomerase activity"/>
    <property type="evidence" value="ECO:0007669"/>
    <property type="project" value="UniProtKB-KW"/>
</dbReference>
<dbReference type="OrthoDB" id="10604428at2759"/>
<dbReference type="GeneID" id="39872841"/>
<proteinExistence type="predicted"/>